<protein>
    <submittedName>
        <fullName evidence="1">Uncharacterized protein</fullName>
    </submittedName>
</protein>
<dbReference type="AlphaFoldDB" id="A0AA39CNL6"/>
<organism evidence="1 2">
    <name type="scientific">Cladophialophora chaetospira</name>
    <dbReference type="NCBI Taxonomy" id="386627"/>
    <lineage>
        <taxon>Eukaryota</taxon>
        <taxon>Fungi</taxon>
        <taxon>Dikarya</taxon>
        <taxon>Ascomycota</taxon>
        <taxon>Pezizomycotina</taxon>
        <taxon>Eurotiomycetes</taxon>
        <taxon>Chaetothyriomycetidae</taxon>
        <taxon>Chaetothyriales</taxon>
        <taxon>Herpotrichiellaceae</taxon>
        <taxon>Cladophialophora</taxon>
    </lineage>
</organism>
<gene>
    <name evidence="1" type="ORF">H2200_002484</name>
</gene>
<evidence type="ECO:0000313" key="1">
    <source>
        <dbReference type="EMBL" id="KAJ9614348.1"/>
    </source>
</evidence>
<accession>A0AA39CNL6</accession>
<dbReference type="Proteomes" id="UP001172673">
    <property type="component" value="Unassembled WGS sequence"/>
</dbReference>
<name>A0AA39CNL6_9EURO</name>
<sequence>MWKTTNDLRMPALSSQLQQNAVMRGDLLDSPSRSNFYLMESPTFTNLPVEVRLRIYHFTTPVFFKIRQHAENAAKSGQISTENYQDYLSIVFRPSILLVAKQICAEVKATAETEPVILVTPSAAALFLLPSSLPKSLLPRIQDIIFEDRNFDCLDSFDERTTISWYQELLQPTPGIITVESPLRYNSELGIEQEYDVHFPFDLLPIIAAWLSEQRQGHTTSVTVTSPELRLANPSLIQAHTRTKEMLKELQITLKSVARFEVEELTHNQWTKNFEGRFKAKILWDGNRLRITDLPDLRNKGWWKTWKQSATLSVDEQIKLVLVGNSPTWRSGYSLYEILEP</sequence>
<proteinExistence type="predicted"/>
<evidence type="ECO:0000313" key="2">
    <source>
        <dbReference type="Proteomes" id="UP001172673"/>
    </source>
</evidence>
<reference evidence="1" key="1">
    <citation type="submission" date="2022-10" db="EMBL/GenBank/DDBJ databases">
        <title>Culturing micro-colonial fungi from biological soil crusts in the Mojave desert and describing Neophaeococcomyces mojavensis, and introducing the new genera and species Taxawa tesnikishii.</title>
        <authorList>
            <person name="Kurbessoian T."/>
            <person name="Stajich J.E."/>
        </authorList>
    </citation>
    <scope>NUCLEOTIDE SEQUENCE</scope>
    <source>
        <strain evidence="1">TK_41</strain>
    </source>
</reference>
<keyword evidence="2" id="KW-1185">Reference proteome</keyword>
<comment type="caution">
    <text evidence="1">The sequence shown here is derived from an EMBL/GenBank/DDBJ whole genome shotgun (WGS) entry which is preliminary data.</text>
</comment>
<dbReference type="EMBL" id="JAPDRK010000003">
    <property type="protein sequence ID" value="KAJ9614348.1"/>
    <property type="molecule type" value="Genomic_DNA"/>
</dbReference>